<dbReference type="Pfam" id="PF22468">
    <property type="entry name" value="ACT_9"/>
    <property type="match status" value="2"/>
</dbReference>
<accession>A0ABT5XSQ8</accession>
<dbReference type="InterPro" id="IPR042199">
    <property type="entry name" value="AsparK_Bifunc_asparK/hSer_DH"/>
</dbReference>
<sequence>MKVLKFGGTSVANPENIHKVRSILEQSENDRLAVVVSAFGGITDLLIGASQLASDQDATYKESLKAIEDRHISAIRELIPVTAQSPALSKVKSELNTLETLLEGAYLIGELTPKLSDKIVSYGELLSSFIISEFLISQGLDAIFKDSRELIKTDNNFGKANVDFNTTNTNCNVFFSANNHRISLLPGFVAASKNGDITTLGRGGSDYTAAIIAAAVDADMLEIWTDVSGMYTANPKLVKQAKCVAEISYQEAMELSHFGAKVLYPPTIQPVLGKAIPIAIKNTFQPDNPGTLISKNTNGNGKTVRGISHVGNISLLSLEGPGMIGIPGISKRFFETLSIKNISIVMITQASSEHSICVGISDEDVDLAAEAVNETFEYEISTKKIKPVLVEKDLTIIALVGDNMKSHQGLSGKMFSTLGKNNVNIRAIAQGASERNISAVIKKEDVKKALNSLHETFFEENIKQLNLFVMGVGNVGSKFLGQIRQQKKYLKEELKLNVRVIGISNSRKMAFDENGISLKDWENILEQGETADKGAFFDRINSLNYRNSIFVDNTASAEVSKSYSSYLKNSISVVTCNKIASSSDYGYYQELKQLAKQYNAPYLFETNVGAGLPIIDTLKHLIASGDKVRKIQAVLSGSLNFVFNTFDNSTTFHDVVKQAQAEGYTEPDPTIDLSGVDVMRKILILARESGYQLDIEDIENEAFLPEESLETDSNEAFFESLKKYETDFQKRYKDAADAGCKLKYVAQFEDGKAKVGLQQIPKGHDFYNLEGSDNIVLFFTDRYVNQPLIIKGAGAGADVTASGIFADIVRIGNF</sequence>
<dbReference type="InterPro" id="IPR001341">
    <property type="entry name" value="Asp_kinase"/>
</dbReference>
<organism evidence="28 29">
    <name type="scientific">Flagellimonas okinawensis</name>
    <dbReference type="NCBI Taxonomy" id="3031324"/>
    <lineage>
        <taxon>Bacteria</taxon>
        <taxon>Pseudomonadati</taxon>
        <taxon>Bacteroidota</taxon>
        <taxon>Flavobacteriia</taxon>
        <taxon>Flavobacteriales</taxon>
        <taxon>Flavobacteriaceae</taxon>
        <taxon>Flagellimonas</taxon>
    </lineage>
</organism>
<evidence type="ECO:0000256" key="20">
    <source>
        <dbReference type="ARBA" id="ARBA00023053"/>
    </source>
</evidence>
<keyword evidence="14" id="KW-0547">Nucleotide-binding</keyword>
<evidence type="ECO:0000256" key="3">
    <source>
        <dbReference type="ARBA" id="ARBA00004986"/>
    </source>
</evidence>
<dbReference type="PROSITE" id="PS01042">
    <property type="entry name" value="HOMOSER_DHGENASE"/>
    <property type="match status" value="1"/>
</dbReference>
<dbReference type="PANTHER" id="PTHR43070:SF5">
    <property type="entry name" value="HOMOSERINE DEHYDROGENASE"/>
    <property type="match status" value="1"/>
</dbReference>
<evidence type="ECO:0000256" key="26">
    <source>
        <dbReference type="ARBA" id="ARBA00048841"/>
    </source>
</evidence>
<keyword evidence="10" id="KW-0028">Amino-acid biosynthesis</keyword>
<keyword evidence="20" id="KW-0915">Sodium</keyword>
<dbReference type="InterPro" id="IPR018042">
    <property type="entry name" value="Aspartate_kinase_CS"/>
</dbReference>
<dbReference type="InterPro" id="IPR002912">
    <property type="entry name" value="ACT_dom"/>
</dbReference>
<dbReference type="EC" id="1.1.1.3" evidence="28"/>
<evidence type="ECO:0000256" key="16">
    <source>
        <dbReference type="ARBA" id="ARBA00022840"/>
    </source>
</evidence>
<evidence type="ECO:0000256" key="2">
    <source>
        <dbReference type="ARBA" id="ARBA00004766"/>
    </source>
</evidence>
<protein>
    <submittedName>
        <fullName evidence="28">Bifunctional aspartate kinase/homoserine dehydrogenase I</fullName>
        <ecNumber evidence="28">1.1.1.3</ecNumber>
        <ecNumber evidence="28">2.7.2.4</ecNumber>
    </submittedName>
</protein>
<comment type="pathway">
    <text evidence="3">Amino-acid biosynthesis; L-methionine biosynthesis via de novo pathway; L-homoserine from L-aspartate: step 1/3.</text>
</comment>
<dbReference type="Pfam" id="PF03447">
    <property type="entry name" value="NAD_binding_3"/>
    <property type="match status" value="1"/>
</dbReference>
<keyword evidence="16" id="KW-0067">ATP-binding</keyword>
<dbReference type="PROSITE" id="PS00324">
    <property type="entry name" value="ASPARTOKINASE"/>
    <property type="match status" value="1"/>
</dbReference>
<dbReference type="PANTHER" id="PTHR43070">
    <property type="match status" value="1"/>
</dbReference>
<evidence type="ECO:0000256" key="25">
    <source>
        <dbReference type="ARBA" id="ARBA00048561"/>
    </source>
</evidence>
<evidence type="ECO:0000256" key="15">
    <source>
        <dbReference type="ARBA" id="ARBA00022777"/>
    </source>
</evidence>
<evidence type="ECO:0000256" key="17">
    <source>
        <dbReference type="ARBA" id="ARBA00022857"/>
    </source>
</evidence>
<keyword evidence="12" id="KW-0791">Threonine biosynthesis</keyword>
<comment type="pathway">
    <text evidence="2">Amino-acid biosynthesis; L-lysine biosynthesis via DAP pathway; (S)-tetrahydrodipicolinate from L-aspartate: step 1/4.</text>
</comment>
<comment type="caution">
    <text evidence="28">The sequence shown here is derived from an EMBL/GenBank/DDBJ whole genome shotgun (WGS) entry which is preliminary data.</text>
</comment>
<feature type="domain" description="ACT" evidence="27">
    <location>
        <begin position="399"/>
        <end position="477"/>
    </location>
</feature>
<keyword evidence="13" id="KW-0479">Metal-binding</keyword>
<evidence type="ECO:0000256" key="19">
    <source>
        <dbReference type="ARBA" id="ARBA00023027"/>
    </source>
</evidence>
<dbReference type="SUPFAM" id="SSF55347">
    <property type="entry name" value="Glyceraldehyde-3-phosphate dehydrogenase-like, C-terminal domain"/>
    <property type="match status" value="1"/>
</dbReference>
<dbReference type="Gene3D" id="3.40.50.720">
    <property type="entry name" value="NAD(P)-binding Rossmann-like Domain"/>
    <property type="match status" value="1"/>
</dbReference>
<comment type="catalytic activity">
    <reaction evidence="26">
        <text>L-homoserine + NADP(+) = L-aspartate 4-semialdehyde + NADPH + H(+)</text>
        <dbReference type="Rhea" id="RHEA:15761"/>
        <dbReference type="ChEBI" id="CHEBI:15378"/>
        <dbReference type="ChEBI" id="CHEBI:57476"/>
        <dbReference type="ChEBI" id="CHEBI:57783"/>
        <dbReference type="ChEBI" id="CHEBI:58349"/>
        <dbReference type="ChEBI" id="CHEBI:537519"/>
        <dbReference type="EC" id="1.1.1.3"/>
    </reaction>
    <physiologicalReaction direction="right-to-left" evidence="26">
        <dbReference type="Rhea" id="RHEA:15763"/>
    </physiologicalReaction>
</comment>
<dbReference type="Pfam" id="PF00742">
    <property type="entry name" value="Homoserine_dh"/>
    <property type="match status" value="1"/>
</dbReference>
<gene>
    <name evidence="28" type="primary">thrA</name>
    <name evidence="28" type="ORF">PY091_15485</name>
</gene>
<evidence type="ECO:0000256" key="7">
    <source>
        <dbReference type="ARBA" id="ARBA00007952"/>
    </source>
</evidence>
<keyword evidence="29" id="KW-1185">Reference proteome</keyword>
<keyword evidence="19" id="KW-0520">NAD</keyword>
<dbReference type="InterPro" id="IPR054352">
    <property type="entry name" value="ACT_Aspartokinase"/>
</dbReference>
<dbReference type="Pfam" id="PF00696">
    <property type="entry name" value="AA_kinase"/>
    <property type="match status" value="1"/>
</dbReference>
<keyword evidence="11 28" id="KW-0808">Transferase</keyword>
<evidence type="ECO:0000256" key="9">
    <source>
        <dbReference type="ARBA" id="ARBA00011881"/>
    </source>
</evidence>
<dbReference type="EMBL" id="JARFVA010000006">
    <property type="protein sequence ID" value="MDF0708626.1"/>
    <property type="molecule type" value="Genomic_DNA"/>
</dbReference>
<dbReference type="InterPro" id="IPR045865">
    <property type="entry name" value="ACT-like_dom_sf"/>
</dbReference>
<comment type="pathway">
    <text evidence="4">Amino-acid biosynthesis; L-threonine biosynthesis; L-threonine from L-aspartate: step 3/5.</text>
</comment>
<dbReference type="InterPro" id="IPR019811">
    <property type="entry name" value="HDH_CS"/>
</dbReference>
<comment type="subunit">
    <text evidence="9">Homotetramer.</text>
</comment>
<evidence type="ECO:0000256" key="18">
    <source>
        <dbReference type="ARBA" id="ARBA00023002"/>
    </source>
</evidence>
<keyword evidence="22" id="KW-0486">Methionine biosynthesis</keyword>
<evidence type="ECO:0000256" key="23">
    <source>
        <dbReference type="ARBA" id="ARBA00023268"/>
    </source>
</evidence>
<dbReference type="GO" id="GO:0004412">
    <property type="term" value="F:homoserine dehydrogenase activity"/>
    <property type="evidence" value="ECO:0007669"/>
    <property type="project" value="UniProtKB-EC"/>
</dbReference>
<dbReference type="InterPro" id="IPR011147">
    <property type="entry name" value="Bifunc_Aspkin/hSer_DH"/>
</dbReference>
<comment type="catalytic activity">
    <reaction evidence="25">
        <text>L-aspartate + ATP = 4-phospho-L-aspartate + ADP</text>
        <dbReference type="Rhea" id="RHEA:23776"/>
        <dbReference type="ChEBI" id="CHEBI:29991"/>
        <dbReference type="ChEBI" id="CHEBI:30616"/>
        <dbReference type="ChEBI" id="CHEBI:57535"/>
        <dbReference type="ChEBI" id="CHEBI:456216"/>
        <dbReference type="EC" id="2.7.2.4"/>
    </reaction>
    <physiologicalReaction direction="left-to-right" evidence="25">
        <dbReference type="Rhea" id="RHEA:23777"/>
    </physiologicalReaction>
</comment>
<dbReference type="Gene3D" id="3.30.2130.10">
    <property type="entry name" value="VC0802-like"/>
    <property type="match status" value="2"/>
</dbReference>
<evidence type="ECO:0000256" key="14">
    <source>
        <dbReference type="ARBA" id="ARBA00022741"/>
    </source>
</evidence>
<dbReference type="InterPro" id="IPR005106">
    <property type="entry name" value="Asp/hSer_DH_NAD-bd"/>
</dbReference>
<evidence type="ECO:0000256" key="6">
    <source>
        <dbReference type="ARBA" id="ARBA00005139"/>
    </source>
</evidence>
<evidence type="ECO:0000256" key="4">
    <source>
        <dbReference type="ARBA" id="ARBA00005056"/>
    </source>
</evidence>
<evidence type="ECO:0000256" key="12">
    <source>
        <dbReference type="ARBA" id="ARBA00022697"/>
    </source>
</evidence>
<dbReference type="CDD" id="cd04243">
    <property type="entry name" value="AAK_AK-HSDH-like"/>
    <property type="match status" value="1"/>
</dbReference>
<evidence type="ECO:0000259" key="27">
    <source>
        <dbReference type="PROSITE" id="PS51671"/>
    </source>
</evidence>
<evidence type="ECO:0000256" key="5">
    <source>
        <dbReference type="ARBA" id="ARBA00005062"/>
    </source>
</evidence>
<dbReference type="InterPro" id="IPR049638">
    <property type="entry name" value="AK-HD"/>
</dbReference>
<dbReference type="Proteomes" id="UP001217083">
    <property type="component" value="Unassembled WGS sequence"/>
</dbReference>
<dbReference type="CDD" id="cd04921">
    <property type="entry name" value="ACT_AKi-HSDH-ThrA-like_1"/>
    <property type="match status" value="1"/>
</dbReference>
<dbReference type="SUPFAM" id="SSF55021">
    <property type="entry name" value="ACT-like"/>
    <property type="match status" value="2"/>
</dbReference>
<comment type="pathway">
    <text evidence="6">Amino-acid biosynthesis; L-threonine biosynthesis; L-threonine from L-aspartate: step 1/5.</text>
</comment>
<dbReference type="InterPro" id="IPR001342">
    <property type="entry name" value="HDH_cat"/>
</dbReference>
<comment type="function">
    <text evidence="24">Bifunctional aspartate kinase and homoserine dehydrogenase that catalyzes the first and the third steps toward the synthesis of lysine, methionine and threonine from aspartate.</text>
</comment>
<keyword evidence="17" id="KW-0521">NADP</keyword>
<keyword evidence="23" id="KW-0511">Multifunctional enzyme</keyword>
<keyword evidence="18 28" id="KW-0560">Oxidoreductase</keyword>
<name>A0ABT5XSQ8_9FLAO</name>
<dbReference type="NCBIfam" id="NF006959">
    <property type="entry name" value="PRK09436.1"/>
    <property type="match status" value="1"/>
</dbReference>
<evidence type="ECO:0000256" key="24">
    <source>
        <dbReference type="ARBA" id="ARBA00044938"/>
    </source>
</evidence>
<dbReference type="InterPro" id="IPR001048">
    <property type="entry name" value="Asp/Glu/Uridylate_kinase"/>
</dbReference>
<dbReference type="GO" id="GO:0004072">
    <property type="term" value="F:aspartate kinase activity"/>
    <property type="evidence" value="ECO:0007669"/>
    <property type="project" value="UniProtKB-EC"/>
</dbReference>
<dbReference type="SUPFAM" id="SSF51735">
    <property type="entry name" value="NAD(P)-binding Rossmann-fold domains"/>
    <property type="match status" value="1"/>
</dbReference>
<proteinExistence type="inferred from homology"/>
<dbReference type="NCBIfam" id="TIGR00657">
    <property type="entry name" value="asp_kinases"/>
    <property type="match status" value="1"/>
</dbReference>
<reference evidence="28 29" key="1">
    <citation type="submission" date="2023-03" db="EMBL/GenBank/DDBJ databases">
        <title>Muricauda XX sp. nov. and Muricauda XXX sp. nov., two novel species isolated from Okinawa Trough.</title>
        <authorList>
            <person name="Cao W."/>
            <person name="Deng X."/>
        </authorList>
    </citation>
    <scope>NUCLEOTIDE SEQUENCE [LARGE SCALE GENOMIC DNA]</scope>
    <source>
        <strain evidence="28 29">81s02</strain>
    </source>
</reference>
<evidence type="ECO:0000256" key="21">
    <source>
        <dbReference type="ARBA" id="ARBA00023154"/>
    </source>
</evidence>
<evidence type="ECO:0000313" key="29">
    <source>
        <dbReference type="Proteomes" id="UP001217083"/>
    </source>
</evidence>
<dbReference type="SUPFAM" id="SSF53633">
    <property type="entry name" value="Carbamate kinase-like"/>
    <property type="match status" value="1"/>
</dbReference>
<dbReference type="Gene3D" id="3.30.360.10">
    <property type="entry name" value="Dihydrodipicolinate Reductase, domain 2"/>
    <property type="match status" value="1"/>
</dbReference>
<dbReference type="PROSITE" id="PS51671">
    <property type="entry name" value="ACT"/>
    <property type="match status" value="1"/>
</dbReference>
<dbReference type="CDD" id="cd04922">
    <property type="entry name" value="ACT_AKi-HSDH-ThrA_2"/>
    <property type="match status" value="1"/>
</dbReference>
<keyword evidence="21" id="KW-0457">Lysine biosynthesis</keyword>
<comment type="similarity">
    <text evidence="8">In the N-terminal section; belongs to the aspartokinase family.</text>
</comment>
<evidence type="ECO:0000256" key="13">
    <source>
        <dbReference type="ARBA" id="ARBA00022723"/>
    </source>
</evidence>
<comment type="similarity">
    <text evidence="7">In the C-terminal section; belongs to the homoserine dehydrogenase family.</text>
</comment>
<dbReference type="InterPro" id="IPR036393">
    <property type="entry name" value="AceGlu_kinase-like_sf"/>
</dbReference>
<comment type="cofactor">
    <cofactor evidence="1">
        <name>a metal cation</name>
        <dbReference type="ChEBI" id="CHEBI:25213"/>
    </cofactor>
</comment>
<evidence type="ECO:0000313" key="28">
    <source>
        <dbReference type="EMBL" id="MDF0708626.1"/>
    </source>
</evidence>
<evidence type="ECO:0000256" key="8">
    <source>
        <dbReference type="ARBA" id="ARBA00010046"/>
    </source>
</evidence>
<dbReference type="Gene3D" id="3.40.1160.10">
    <property type="entry name" value="Acetylglutamate kinase-like"/>
    <property type="match status" value="1"/>
</dbReference>
<comment type="pathway">
    <text evidence="5">Amino-acid biosynthesis; L-methionine biosynthesis via de novo pathway; L-homoserine from L-aspartate: step 3/3.</text>
</comment>
<evidence type="ECO:0000256" key="1">
    <source>
        <dbReference type="ARBA" id="ARBA00001920"/>
    </source>
</evidence>
<dbReference type="Gene3D" id="1.20.120.1320">
    <property type="entry name" value="Aspartokinase, catalytic domain"/>
    <property type="match status" value="1"/>
</dbReference>
<evidence type="ECO:0000256" key="22">
    <source>
        <dbReference type="ARBA" id="ARBA00023167"/>
    </source>
</evidence>
<dbReference type="InterPro" id="IPR036291">
    <property type="entry name" value="NAD(P)-bd_dom_sf"/>
</dbReference>
<evidence type="ECO:0000256" key="10">
    <source>
        <dbReference type="ARBA" id="ARBA00022605"/>
    </source>
</evidence>
<dbReference type="RefSeq" id="WP_275650510.1">
    <property type="nucleotide sequence ID" value="NZ_JARFVA010000006.1"/>
</dbReference>
<dbReference type="EC" id="2.7.2.4" evidence="28"/>
<dbReference type="PIRSF" id="PIRSF000727">
    <property type="entry name" value="ThrA"/>
    <property type="match status" value="1"/>
</dbReference>
<evidence type="ECO:0000256" key="11">
    <source>
        <dbReference type="ARBA" id="ARBA00022679"/>
    </source>
</evidence>
<keyword evidence="15 28" id="KW-0418">Kinase</keyword>